<dbReference type="RefSeq" id="WP_126951938.1">
    <property type="nucleotide sequence ID" value="NZ_RZHC01000002.1"/>
</dbReference>
<evidence type="ECO:0000313" key="9">
    <source>
        <dbReference type="Proteomes" id="UP000286912"/>
    </source>
</evidence>
<comment type="caution">
    <text evidence="8">The sequence shown here is derived from an EMBL/GenBank/DDBJ whole genome shotgun (WGS) entry which is preliminary data.</text>
</comment>
<evidence type="ECO:0000256" key="5">
    <source>
        <dbReference type="ARBA" id="ARBA00022729"/>
    </source>
</evidence>
<evidence type="ECO:0000256" key="6">
    <source>
        <dbReference type="RuleBase" id="RU003512"/>
    </source>
</evidence>
<dbReference type="InterPro" id="IPR006128">
    <property type="entry name" value="Lipoprotein_PsaA-like"/>
</dbReference>
<dbReference type="PRINTS" id="PR00691">
    <property type="entry name" value="ADHESINB"/>
</dbReference>
<comment type="subcellular location">
    <subcellularLocation>
        <location evidence="1">Cell envelope</location>
    </subcellularLocation>
</comment>
<dbReference type="PRINTS" id="PR00690">
    <property type="entry name" value="ADHESNFAMILY"/>
</dbReference>
<organism evidence="8 9">
    <name type="scientific">Vreelandella populi</name>
    <dbReference type="NCBI Taxonomy" id="2498858"/>
    <lineage>
        <taxon>Bacteria</taxon>
        <taxon>Pseudomonadati</taxon>
        <taxon>Pseudomonadota</taxon>
        <taxon>Gammaproteobacteria</taxon>
        <taxon>Oceanospirillales</taxon>
        <taxon>Halomonadaceae</taxon>
        <taxon>Vreelandella</taxon>
    </lineage>
</organism>
<keyword evidence="5 7" id="KW-0732">Signal</keyword>
<feature type="chain" id="PRO_5018601270" evidence="7">
    <location>
        <begin position="26"/>
        <end position="304"/>
    </location>
</feature>
<dbReference type="Proteomes" id="UP000286912">
    <property type="component" value="Unassembled WGS sequence"/>
</dbReference>
<comment type="similarity">
    <text evidence="2 6">Belongs to the bacterial solute-binding protein 9 family.</text>
</comment>
<dbReference type="GO" id="GO:0007155">
    <property type="term" value="P:cell adhesion"/>
    <property type="evidence" value="ECO:0007669"/>
    <property type="project" value="InterPro"/>
</dbReference>
<keyword evidence="9" id="KW-1185">Reference proteome</keyword>
<dbReference type="InterPro" id="IPR050492">
    <property type="entry name" value="Bact_metal-bind_prot9"/>
</dbReference>
<dbReference type="Pfam" id="PF01297">
    <property type="entry name" value="ZnuA"/>
    <property type="match status" value="1"/>
</dbReference>
<dbReference type="GO" id="GO:0030313">
    <property type="term" value="C:cell envelope"/>
    <property type="evidence" value="ECO:0007669"/>
    <property type="project" value="UniProtKB-SubCell"/>
</dbReference>
<dbReference type="PANTHER" id="PTHR42953">
    <property type="entry name" value="HIGH-AFFINITY ZINC UPTAKE SYSTEM PROTEIN ZNUA-RELATED"/>
    <property type="match status" value="1"/>
</dbReference>
<evidence type="ECO:0000256" key="1">
    <source>
        <dbReference type="ARBA" id="ARBA00004196"/>
    </source>
</evidence>
<dbReference type="Gene3D" id="3.40.50.1980">
    <property type="entry name" value="Nitrogenase molybdenum iron protein domain"/>
    <property type="match status" value="2"/>
</dbReference>
<reference evidence="8 9" key="1">
    <citation type="submission" date="2018-12" db="EMBL/GenBank/DDBJ databases">
        <title>three novel Halomonas strain isolated from plants.</title>
        <authorList>
            <person name="Sun C."/>
        </authorList>
    </citation>
    <scope>NUCLEOTIDE SEQUENCE [LARGE SCALE GENOMIC DNA]</scope>
    <source>
        <strain evidence="8 9">RC</strain>
    </source>
</reference>
<protein>
    <submittedName>
        <fullName evidence="8">ABC transporter substrate-binding protein</fullName>
    </submittedName>
</protein>
<evidence type="ECO:0000256" key="7">
    <source>
        <dbReference type="SAM" id="SignalP"/>
    </source>
</evidence>
<evidence type="ECO:0000256" key="4">
    <source>
        <dbReference type="ARBA" id="ARBA00022723"/>
    </source>
</evidence>
<dbReference type="EMBL" id="RZHD01000011">
    <property type="protein sequence ID" value="RUR43179.1"/>
    <property type="molecule type" value="Genomic_DNA"/>
</dbReference>
<sequence length="304" mass="33225">MHKRVNRISTLLLVTLLSASPLANASSFKVIASFSVLGDLVKRIAGEDLSVSMVVPAGADVHNWELTPPNVLAIEEADIMFYNGFGLEPWLRHVIAMSDDSLTLTSVAENADFAPLPITTGQYKGATDPHMWMDPQGAAAYIEVIAQTLAEHYPDKADAFYARAEEAYLALKTLDQTIDERLDGVPNTNRTLLTSEGGFSYFARAYNLEYSSIWGLNHETQGNALAMAKMSHHLAEKRAPALFYESTVSFFHADSLARETGISLAGPLYVDSLSPQDGPAFNYPAMLRYNAELIHEALGGARPE</sequence>
<proteinExistence type="inferred from homology"/>
<dbReference type="InterPro" id="IPR006129">
    <property type="entry name" value="AdhesinB"/>
</dbReference>
<dbReference type="SUPFAM" id="SSF53807">
    <property type="entry name" value="Helical backbone' metal receptor"/>
    <property type="match status" value="1"/>
</dbReference>
<dbReference type="GO" id="GO:0030001">
    <property type="term" value="P:metal ion transport"/>
    <property type="evidence" value="ECO:0007669"/>
    <property type="project" value="InterPro"/>
</dbReference>
<name>A0A3S0YK98_9GAMM</name>
<dbReference type="InterPro" id="IPR006127">
    <property type="entry name" value="ZnuA-like"/>
</dbReference>
<dbReference type="OrthoDB" id="9793396at2"/>
<evidence type="ECO:0000256" key="2">
    <source>
        <dbReference type="ARBA" id="ARBA00011028"/>
    </source>
</evidence>
<evidence type="ECO:0000313" key="8">
    <source>
        <dbReference type="EMBL" id="RUR43179.1"/>
    </source>
</evidence>
<dbReference type="AlphaFoldDB" id="A0A3S0YK98"/>
<dbReference type="GO" id="GO:0046872">
    <property type="term" value="F:metal ion binding"/>
    <property type="evidence" value="ECO:0007669"/>
    <property type="project" value="UniProtKB-KW"/>
</dbReference>
<gene>
    <name evidence="8" type="ORF">ELY37_18650</name>
</gene>
<evidence type="ECO:0000256" key="3">
    <source>
        <dbReference type="ARBA" id="ARBA00022448"/>
    </source>
</evidence>
<keyword evidence="4" id="KW-0479">Metal-binding</keyword>
<feature type="signal peptide" evidence="7">
    <location>
        <begin position="1"/>
        <end position="25"/>
    </location>
</feature>
<keyword evidence="3 6" id="KW-0813">Transport</keyword>
<dbReference type="PANTHER" id="PTHR42953:SF1">
    <property type="entry name" value="METAL-BINDING PROTEIN HI_0362-RELATED"/>
    <property type="match status" value="1"/>
</dbReference>
<accession>A0A3S0YK98</accession>